<dbReference type="AlphaFoldDB" id="X0ZH66"/>
<name>X0ZH66_9ZZZZ</name>
<sequence length="71" mass="8524">VELKNELPNDWIQQVKKDVPNEDTPYLLWDHDDKSEVELLSHPEITKKMITYNRELKKLCDNEYLPNISQK</sequence>
<organism evidence="1">
    <name type="scientific">marine sediment metagenome</name>
    <dbReference type="NCBI Taxonomy" id="412755"/>
    <lineage>
        <taxon>unclassified sequences</taxon>
        <taxon>metagenomes</taxon>
        <taxon>ecological metagenomes</taxon>
    </lineage>
</organism>
<protein>
    <submittedName>
        <fullName evidence="1">Uncharacterized protein</fullName>
    </submittedName>
</protein>
<gene>
    <name evidence="1" type="ORF">S01H4_17186</name>
</gene>
<evidence type="ECO:0000313" key="1">
    <source>
        <dbReference type="EMBL" id="GAG59713.1"/>
    </source>
</evidence>
<dbReference type="EMBL" id="BART01007561">
    <property type="protein sequence ID" value="GAG59713.1"/>
    <property type="molecule type" value="Genomic_DNA"/>
</dbReference>
<comment type="caution">
    <text evidence="1">The sequence shown here is derived from an EMBL/GenBank/DDBJ whole genome shotgun (WGS) entry which is preliminary data.</text>
</comment>
<proteinExistence type="predicted"/>
<accession>X0ZH66</accession>
<reference evidence="1" key="1">
    <citation type="journal article" date="2014" name="Front. Microbiol.">
        <title>High frequency of phylogenetically diverse reductive dehalogenase-homologous genes in deep subseafloor sedimentary metagenomes.</title>
        <authorList>
            <person name="Kawai M."/>
            <person name="Futagami T."/>
            <person name="Toyoda A."/>
            <person name="Takaki Y."/>
            <person name="Nishi S."/>
            <person name="Hori S."/>
            <person name="Arai W."/>
            <person name="Tsubouchi T."/>
            <person name="Morono Y."/>
            <person name="Uchiyama I."/>
            <person name="Ito T."/>
            <person name="Fujiyama A."/>
            <person name="Inagaki F."/>
            <person name="Takami H."/>
        </authorList>
    </citation>
    <scope>NUCLEOTIDE SEQUENCE</scope>
    <source>
        <strain evidence="1">Expedition CK06-06</strain>
    </source>
</reference>
<feature type="non-terminal residue" evidence="1">
    <location>
        <position position="1"/>
    </location>
</feature>